<evidence type="ECO:0000313" key="2">
    <source>
        <dbReference type="Proteomes" id="UP001177212"/>
    </source>
</evidence>
<gene>
    <name evidence="1" type="ORF">Q8W34_17640</name>
</gene>
<comment type="caution">
    <text evidence="1">The sequence shown here is derived from an EMBL/GenBank/DDBJ whole genome shotgun (WGS) entry which is preliminary data.</text>
</comment>
<keyword evidence="2" id="KW-1185">Reference proteome</keyword>
<sequence>MILTTIQDCKDRMSIDGWLLFVKYQAEHNGVNVLKTYRHTEVCLSKLEVVAYGYQDRGVWEHKARNLTPAIDAENGIRFVEVTSDFDLFERSIKLNGSALVNVDGFNKLVKPFKSSYAYII</sequence>
<evidence type="ECO:0000313" key="1">
    <source>
        <dbReference type="EMBL" id="MDP2566474.1"/>
    </source>
</evidence>
<protein>
    <submittedName>
        <fullName evidence="1">Uncharacterized protein</fullName>
    </submittedName>
</protein>
<dbReference type="Proteomes" id="UP001177212">
    <property type="component" value="Unassembled WGS sequence"/>
</dbReference>
<proteinExistence type="predicted"/>
<organism evidence="1 2">
    <name type="scientific">Pseudoalteromonas marina</name>
    <dbReference type="NCBI Taxonomy" id="267375"/>
    <lineage>
        <taxon>Bacteria</taxon>
        <taxon>Pseudomonadati</taxon>
        <taxon>Pseudomonadota</taxon>
        <taxon>Gammaproteobacteria</taxon>
        <taxon>Alteromonadales</taxon>
        <taxon>Pseudoalteromonadaceae</taxon>
        <taxon>Pseudoalteromonas</taxon>
    </lineage>
</organism>
<reference evidence="1" key="1">
    <citation type="submission" date="2023-07" db="EMBL/GenBank/DDBJ databases">
        <title>Genome content predicts the carbon catabolic preferences of heterotrophic bacteria.</title>
        <authorList>
            <person name="Gralka M."/>
        </authorList>
    </citation>
    <scope>NUCLEOTIDE SEQUENCE</scope>
    <source>
        <strain evidence="1">4G09</strain>
    </source>
</reference>
<dbReference type="RefSeq" id="WP_305473111.1">
    <property type="nucleotide sequence ID" value="NZ_JAUYVT010000020.1"/>
</dbReference>
<dbReference type="EMBL" id="JAUYVT010000020">
    <property type="protein sequence ID" value="MDP2566474.1"/>
    <property type="molecule type" value="Genomic_DNA"/>
</dbReference>
<accession>A0ABT9FIG2</accession>
<name>A0ABT9FIG2_9GAMM</name>